<dbReference type="SUPFAM" id="SSF56601">
    <property type="entry name" value="beta-lactamase/transpeptidase-like"/>
    <property type="match status" value="1"/>
</dbReference>
<gene>
    <name evidence="3" type="primary">ampC</name>
    <name evidence="3" type="ORF">FAES_0447</name>
</gene>
<sequence>MHAFTYFFSFLLMLPVALSAQPVTASVQMQRTLFNERNSKALYARLTGELQRKMPRDSFSRLITHYAKLGTWRSAEPGPTLQGTYHYKVQFDRETMDLAFGLDQKARLTSFSLTPWKPLTPDPPHAPLPSSNALATNFDRRLDSLVRQVIDQKRPTSLSIGIIDGLTRRTYGYGETFAGSGQIPDTTTVYEIGSITKTMTATLLALAIQAKKLTLKTPVNTFLPDSIPLLQRDSVVVTVETLANHTSGLPRLPTTIGTGTFDPQDPYRHFDRQRLFSYLRTATLASKPGTTYQYSNLGAGLLGTLLEIVWGRSYEQLIQEQICRPLHLTKTSSQLIASLEATMAQGFDDQFRPMSAWRFQSLAGAGAVRSTIADMIRYAQAQLASTTPLSQAMTIAQEPTFAKNGVPVIGLGWHYMPNGWIWHNGGTGGYSSFICLNRRTQQAIVVLTNKSGGIADALAVPLQRIVTN</sequence>
<dbReference type="InterPro" id="IPR050491">
    <property type="entry name" value="AmpC-like"/>
</dbReference>
<reference evidence="3 4" key="1">
    <citation type="journal article" date="2012" name="J. Bacteriol.">
        <title>Genome Sequence of Fibrella aestuarina BUZ 2T, a Filamentous Marine Bacterium.</title>
        <authorList>
            <person name="Filippini M."/>
            <person name="Qi W."/>
            <person name="Blom J."/>
            <person name="Goesmann A."/>
            <person name="Smits T.H."/>
            <person name="Bagheri H.C."/>
        </authorList>
    </citation>
    <scope>NUCLEOTIDE SEQUENCE [LARGE SCALE GENOMIC DNA]</scope>
    <source>
        <strain evidence="4">BUZ 2T</strain>
    </source>
</reference>
<dbReference type="STRING" id="1166018.FAES_0447"/>
<dbReference type="EMBL" id="HE796683">
    <property type="protein sequence ID" value="CCG98459.1"/>
    <property type="molecule type" value="Genomic_DNA"/>
</dbReference>
<dbReference type="PANTHER" id="PTHR46825:SF8">
    <property type="entry name" value="BETA-LACTAMASE-RELATED"/>
    <property type="match status" value="1"/>
</dbReference>
<organism evidence="3 4">
    <name type="scientific">Fibrella aestuarina BUZ 2</name>
    <dbReference type="NCBI Taxonomy" id="1166018"/>
    <lineage>
        <taxon>Bacteria</taxon>
        <taxon>Pseudomonadati</taxon>
        <taxon>Bacteroidota</taxon>
        <taxon>Cytophagia</taxon>
        <taxon>Cytophagales</taxon>
        <taxon>Spirosomataceae</taxon>
        <taxon>Fibrella</taxon>
    </lineage>
</organism>
<feature type="chain" id="PRO_5003630930" evidence="1">
    <location>
        <begin position="26"/>
        <end position="468"/>
    </location>
</feature>
<feature type="domain" description="Beta-lactamase-related" evidence="2">
    <location>
        <begin position="142"/>
        <end position="458"/>
    </location>
</feature>
<dbReference type="GO" id="GO:0008800">
    <property type="term" value="F:beta-lactamase activity"/>
    <property type="evidence" value="ECO:0007669"/>
    <property type="project" value="UniProtKB-EC"/>
</dbReference>
<dbReference type="PANTHER" id="PTHR46825">
    <property type="entry name" value="D-ALANYL-D-ALANINE-CARBOXYPEPTIDASE/ENDOPEPTIDASE AMPH"/>
    <property type="match status" value="1"/>
</dbReference>
<keyword evidence="4" id="KW-1185">Reference proteome</keyword>
<feature type="signal peptide" evidence="1">
    <location>
        <begin position="1"/>
        <end position="25"/>
    </location>
</feature>
<name>I0K2V6_9BACT</name>
<dbReference type="AlphaFoldDB" id="I0K2V6"/>
<dbReference type="RefSeq" id="WP_015329559.1">
    <property type="nucleotide sequence ID" value="NC_020054.1"/>
</dbReference>
<dbReference type="KEGG" id="fae:FAES_0447"/>
<dbReference type="InterPro" id="IPR012338">
    <property type="entry name" value="Beta-lactam/transpept-like"/>
</dbReference>
<evidence type="ECO:0000313" key="3">
    <source>
        <dbReference type="EMBL" id="CCG98459.1"/>
    </source>
</evidence>
<evidence type="ECO:0000259" key="2">
    <source>
        <dbReference type="Pfam" id="PF00144"/>
    </source>
</evidence>
<dbReference type="PATRIC" id="fig|1166018.3.peg.455"/>
<dbReference type="Proteomes" id="UP000011058">
    <property type="component" value="Chromosome"/>
</dbReference>
<dbReference type="Pfam" id="PF00144">
    <property type="entry name" value="Beta-lactamase"/>
    <property type="match status" value="1"/>
</dbReference>
<evidence type="ECO:0000313" key="4">
    <source>
        <dbReference type="Proteomes" id="UP000011058"/>
    </source>
</evidence>
<dbReference type="Gene3D" id="3.40.710.10">
    <property type="entry name" value="DD-peptidase/beta-lactamase superfamily"/>
    <property type="match status" value="1"/>
</dbReference>
<keyword evidence="3" id="KW-0378">Hydrolase</keyword>
<evidence type="ECO:0000256" key="1">
    <source>
        <dbReference type="SAM" id="SignalP"/>
    </source>
</evidence>
<protein>
    <submittedName>
        <fullName evidence="3">Beta-lactamase</fullName>
        <ecNumber evidence="3">3.5.2.6</ecNumber>
    </submittedName>
</protein>
<keyword evidence="1" id="KW-0732">Signal</keyword>
<proteinExistence type="predicted"/>
<dbReference type="HOGENOM" id="CLU_020027_7_4_10"/>
<dbReference type="eggNOG" id="COG1680">
    <property type="taxonomic scope" value="Bacteria"/>
</dbReference>
<accession>I0K2V6</accession>
<dbReference type="EC" id="3.5.2.6" evidence="3"/>
<dbReference type="OrthoDB" id="9793489at2"/>
<dbReference type="InterPro" id="IPR001466">
    <property type="entry name" value="Beta-lactam-related"/>
</dbReference>